<keyword evidence="1" id="KW-0175">Coiled coil</keyword>
<accession>A0A6G0VWF2</accession>
<sequence>MKIIMIVILTNIYFSPNKKKRLESLHRSKLNLTKKNARANIKILRLQNELNSIRDEISKISEEKLDDMLQKEYQ</sequence>
<keyword evidence="3" id="KW-1185">Reference proteome</keyword>
<protein>
    <submittedName>
        <fullName evidence="2">THAP domain-containing protein 9</fullName>
    </submittedName>
</protein>
<name>A0A6G0VWF2_APHCR</name>
<dbReference type="Proteomes" id="UP000478052">
    <property type="component" value="Unassembled WGS sequence"/>
</dbReference>
<dbReference type="AlphaFoldDB" id="A0A6G0VWF2"/>
<proteinExistence type="predicted"/>
<comment type="caution">
    <text evidence="2">The sequence shown here is derived from an EMBL/GenBank/DDBJ whole genome shotgun (WGS) entry which is preliminary data.</text>
</comment>
<organism evidence="2 3">
    <name type="scientific">Aphis craccivora</name>
    <name type="common">Cowpea aphid</name>
    <dbReference type="NCBI Taxonomy" id="307492"/>
    <lineage>
        <taxon>Eukaryota</taxon>
        <taxon>Metazoa</taxon>
        <taxon>Ecdysozoa</taxon>
        <taxon>Arthropoda</taxon>
        <taxon>Hexapoda</taxon>
        <taxon>Insecta</taxon>
        <taxon>Pterygota</taxon>
        <taxon>Neoptera</taxon>
        <taxon>Paraneoptera</taxon>
        <taxon>Hemiptera</taxon>
        <taxon>Sternorrhyncha</taxon>
        <taxon>Aphidomorpha</taxon>
        <taxon>Aphidoidea</taxon>
        <taxon>Aphididae</taxon>
        <taxon>Aphidini</taxon>
        <taxon>Aphis</taxon>
        <taxon>Aphis</taxon>
    </lineage>
</organism>
<evidence type="ECO:0000256" key="1">
    <source>
        <dbReference type="SAM" id="Coils"/>
    </source>
</evidence>
<gene>
    <name evidence="2" type="ORF">FWK35_00027088</name>
</gene>
<evidence type="ECO:0000313" key="3">
    <source>
        <dbReference type="Proteomes" id="UP000478052"/>
    </source>
</evidence>
<dbReference type="EMBL" id="VUJU01011555">
    <property type="protein sequence ID" value="KAF0710724.1"/>
    <property type="molecule type" value="Genomic_DNA"/>
</dbReference>
<feature type="coiled-coil region" evidence="1">
    <location>
        <begin position="27"/>
        <end position="63"/>
    </location>
</feature>
<evidence type="ECO:0000313" key="2">
    <source>
        <dbReference type="EMBL" id="KAF0710724.1"/>
    </source>
</evidence>
<reference evidence="2 3" key="1">
    <citation type="submission" date="2019-08" db="EMBL/GenBank/DDBJ databases">
        <title>Whole genome of Aphis craccivora.</title>
        <authorList>
            <person name="Voronova N.V."/>
            <person name="Shulinski R.S."/>
            <person name="Bandarenka Y.V."/>
            <person name="Zhorov D.G."/>
            <person name="Warner D."/>
        </authorList>
    </citation>
    <scope>NUCLEOTIDE SEQUENCE [LARGE SCALE GENOMIC DNA]</scope>
    <source>
        <strain evidence="2">180601</strain>
        <tissue evidence="2">Whole Body</tissue>
    </source>
</reference>